<name>A0AAN7BED9_9PEZI</name>
<reference evidence="2" key="1">
    <citation type="journal article" date="2023" name="Mol. Phylogenet. Evol.">
        <title>Genome-scale phylogeny and comparative genomics of the fungal order Sordariales.</title>
        <authorList>
            <person name="Hensen N."/>
            <person name="Bonometti L."/>
            <person name="Westerberg I."/>
            <person name="Brannstrom I.O."/>
            <person name="Guillou S."/>
            <person name="Cros-Aarteil S."/>
            <person name="Calhoun S."/>
            <person name="Haridas S."/>
            <person name="Kuo A."/>
            <person name="Mondo S."/>
            <person name="Pangilinan J."/>
            <person name="Riley R."/>
            <person name="LaButti K."/>
            <person name="Andreopoulos B."/>
            <person name="Lipzen A."/>
            <person name="Chen C."/>
            <person name="Yan M."/>
            <person name="Daum C."/>
            <person name="Ng V."/>
            <person name="Clum A."/>
            <person name="Steindorff A."/>
            <person name="Ohm R.A."/>
            <person name="Martin F."/>
            <person name="Silar P."/>
            <person name="Natvig D.O."/>
            <person name="Lalanne C."/>
            <person name="Gautier V."/>
            <person name="Ament-Velasquez S.L."/>
            <person name="Kruys A."/>
            <person name="Hutchinson M.I."/>
            <person name="Powell A.J."/>
            <person name="Barry K."/>
            <person name="Miller A.N."/>
            <person name="Grigoriev I.V."/>
            <person name="Debuchy R."/>
            <person name="Gladieux P."/>
            <person name="Hiltunen Thoren M."/>
            <person name="Johannesson H."/>
        </authorList>
    </citation>
    <scope>NUCLEOTIDE SEQUENCE</scope>
    <source>
        <strain evidence="2">CBS 990.96</strain>
    </source>
</reference>
<dbReference type="PROSITE" id="PS50011">
    <property type="entry name" value="PROTEIN_KINASE_DOM"/>
    <property type="match status" value="1"/>
</dbReference>
<keyword evidence="2" id="KW-0418">Kinase</keyword>
<keyword evidence="2" id="KW-0808">Transferase</keyword>
<comment type="caution">
    <text evidence="2">The sequence shown here is derived from an EMBL/GenBank/DDBJ whole genome shotgun (WGS) entry which is preliminary data.</text>
</comment>
<evidence type="ECO:0000313" key="3">
    <source>
        <dbReference type="Proteomes" id="UP001301958"/>
    </source>
</evidence>
<dbReference type="PANTHER" id="PTHR24359">
    <property type="entry name" value="SERINE/THREONINE-PROTEIN KINASE SBK1"/>
    <property type="match status" value="1"/>
</dbReference>
<dbReference type="AlphaFoldDB" id="A0AAN7BED9"/>
<keyword evidence="3" id="KW-1185">Reference proteome</keyword>
<dbReference type="GO" id="GO:0005524">
    <property type="term" value="F:ATP binding"/>
    <property type="evidence" value="ECO:0007669"/>
    <property type="project" value="InterPro"/>
</dbReference>
<feature type="domain" description="Protein kinase" evidence="1">
    <location>
        <begin position="143"/>
        <end position="499"/>
    </location>
</feature>
<dbReference type="EMBL" id="MU865621">
    <property type="protein sequence ID" value="KAK4220883.1"/>
    <property type="molecule type" value="Genomic_DNA"/>
</dbReference>
<evidence type="ECO:0000259" key="1">
    <source>
        <dbReference type="PROSITE" id="PS50011"/>
    </source>
</evidence>
<sequence length="506" mass="57388">MDPVVLFNRAADELRKVVERSTQSSPSGHSFVLTHNVTEFLHLTSYDTFKVLWSSSFSGAGSPPPPLTSKHTVIMCILFQIKALFLLPLFIYSGMADEVLPASEEQLWDLLHDKTHSFSEEPAQCFNRFIQEQRRWMAFTFDFDIYRSLSQHDVVPLYTIHRITQPHNPLYHSSSKKPLIWKVVVPEQFVSERIQNGLPYSKTFIYPINGHQEPVFAFALKQYPSNNFNQFEQESQILDIIKNTEGFVQYIGRFDIPYSLVDGKPSKTFNILLELGQHDLETVFQSHNPPSSPKESLALWSSMVPVIKALVGFHRIEKNGISYLGWHGDVKPENIISVHGIFKLADPGEAIMLPVSETLSTSPPTAMLQGWSFTYGCPELNDLQSIPSPVTQGCDIWSLGCVFSLLATFIILGPSGISDYSNLRIKAVKSRTNFSADIFHDGIQVLPEVTAWHDELRRQLPSEDIWTREVLSLIDRYMLIPAKDRESASKIAMLFEEIVKAPVVRS</sequence>
<proteinExistence type="predicted"/>
<dbReference type="InterPro" id="IPR000719">
    <property type="entry name" value="Prot_kinase_dom"/>
</dbReference>
<gene>
    <name evidence="2" type="ORF">QBC38DRAFT_493214</name>
</gene>
<dbReference type="Proteomes" id="UP001301958">
    <property type="component" value="Unassembled WGS sequence"/>
</dbReference>
<evidence type="ECO:0000313" key="2">
    <source>
        <dbReference type="EMBL" id="KAK4220883.1"/>
    </source>
</evidence>
<dbReference type="Gene3D" id="1.10.510.10">
    <property type="entry name" value="Transferase(Phosphotransferase) domain 1"/>
    <property type="match status" value="1"/>
</dbReference>
<protein>
    <submittedName>
        <fullName evidence="2">Kinase-like domain-containing protein</fullName>
    </submittedName>
</protein>
<dbReference type="PANTHER" id="PTHR24359:SF1">
    <property type="entry name" value="INHIBITOR OF NUCLEAR FACTOR KAPPA-B KINASE EPSILON SUBUNIT HOMOLOG 1-RELATED"/>
    <property type="match status" value="1"/>
</dbReference>
<dbReference type="InterPro" id="IPR011009">
    <property type="entry name" value="Kinase-like_dom_sf"/>
</dbReference>
<reference evidence="2" key="2">
    <citation type="submission" date="2023-05" db="EMBL/GenBank/DDBJ databases">
        <authorList>
            <consortium name="Lawrence Berkeley National Laboratory"/>
            <person name="Steindorff A."/>
            <person name="Hensen N."/>
            <person name="Bonometti L."/>
            <person name="Westerberg I."/>
            <person name="Brannstrom I.O."/>
            <person name="Guillou S."/>
            <person name="Cros-Aarteil S."/>
            <person name="Calhoun S."/>
            <person name="Haridas S."/>
            <person name="Kuo A."/>
            <person name="Mondo S."/>
            <person name="Pangilinan J."/>
            <person name="Riley R."/>
            <person name="Labutti K."/>
            <person name="Andreopoulos B."/>
            <person name="Lipzen A."/>
            <person name="Chen C."/>
            <person name="Yanf M."/>
            <person name="Daum C."/>
            <person name="Ng V."/>
            <person name="Clum A."/>
            <person name="Ohm R."/>
            <person name="Martin F."/>
            <person name="Silar P."/>
            <person name="Natvig D."/>
            <person name="Lalanne C."/>
            <person name="Gautier V."/>
            <person name="Ament-Velasquez S.L."/>
            <person name="Kruys A."/>
            <person name="Hutchinson M.I."/>
            <person name="Powell A.J."/>
            <person name="Barry K."/>
            <person name="Miller A.N."/>
            <person name="Grigoriev I.V."/>
            <person name="Debuchy R."/>
            <person name="Gladieux P."/>
            <person name="Thoren M.H."/>
            <person name="Johannesson H."/>
        </authorList>
    </citation>
    <scope>NUCLEOTIDE SEQUENCE</scope>
    <source>
        <strain evidence="2">CBS 990.96</strain>
    </source>
</reference>
<organism evidence="2 3">
    <name type="scientific">Podospora fimiseda</name>
    <dbReference type="NCBI Taxonomy" id="252190"/>
    <lineage>
        <taxon>Eukaryota</taxon>
        <taxon>Fungi</taxon>
        <taxon>Dikarya</taxon>
        <taxon>Ascomycota</taxon>
        <taxon>Pezizomycotina</taxon>
        <taxon>Sordariomycetes</taxon>
        <taxon>Sordariomycetidae</taxon>
        <taxon>Sordariales</taxon>
        <taxon>Podosporaceae</taxon>
        <taxon>Podospora</taxon>
    </lineage>
</organism>
<dbReference type="SMART" id="SM00220">
    <property type="entry name" value="S_TKc"/>
    <property type="match status" value="1"/>
</dbReference>
<dbReference type="Pfam" id="PF00069">
    <property type="entry name" value="Pkinase"/>
    <property type="match status" value="1"/>
</dbReference>
<dbReference type="GO" id="GO:0004674">
    <property type="term" value="F:protein serine/threonine kinase activity"/>
    <property type="evidence" value="ECO:0007669"/>
    <property type="project" value="TreeGrafter"/>
</dbReference>
<accession>A0AAN7BED9</accession>
<dbReference type="SUPFAM" id="SSF56112">
    <property type="entry name" value="Protein kinase-like (PK-like)"/>
    <property type="match status" value="1"/>
</dbReference>